<evidence type="ECO:0000313" key="2">
    <source>
        <dbReference type="EMBL" id="KAJ4925821.1"/>
    </source>
</evidence>
<evidence type="ECO:0000256" key="1">
    <source>
        <dbReference type="SAM" id="MobiDB-lite"/>
    </source>
</evidence>
<reference evidence="2" key="1">
    <citation type="submission" date="2022-11" db="EMBL/GenBank/DDBJ databases">
        <title>Chromosome-level genome of Pogonophryne albipinna.</title>
        <authorList>
            <person name="Jo E."/>
        </authorList>
    </citation>
    <scope>NUCLEOTIDE SEQUENCE</scope>
    <source>
        <strain evidence="2">SGF0006</strain>
        <tissue evidence="2">Muscle</tissue>
    </source>
</reference>
<dbReference type="EMBL" id="JAPTMU010000020">
    <property type="protein sequence ID" value="KAJ4925821.1"/>
    <property type="molecule type" value="Genomic_DNA"/>
</dbReference>
<keyword evidence="3" id="KW-1185">Reference proteome</keyword>
<dbReference type="Proteomes" id="UP001219934">
    <property type="component" value="Unassembled WGS sequence"/>
</dbReference>
<sequence length="71" mass="7884">MVRKWAQRAVEGGGGTESQGEDDKNWLGDLCCNLQVDSREKSARFTLLRVSICRHYCAEHTAGQSASGRKQ</sequence>
<proteinExistence type="predicted"/>
<gene>
    <name evidence="2" type="ORF">JOQ06_008007</name>
</gene>
<dbReference type="AlphaFoldDB" id="A0AAD6AJG3"/>
<protein>
    <submittedName>
        <fullName evidence="2">Uncharacterized protein</fullName>
    </submittedName>
</protein>
<organism evidence="2 3">
    <name type="scientific">Pogonophryne albipinna</name>
    <dbReference type="NCBI Taxonomy" id="1090488"/>
    <lineage>
        <taxon>Eukaryota</taxon>
        <taxon>Metazoa</taxon>
        <taxon>Chordata</taxon>
        <taxon>Craniata</taxon>
        <taxon>Vertebrata</taxon>
        <taxon>Euteleostomi</taxon>
        <taxon>Actinopterygii</taxon>
        <taxon>Neopterygii</taxon>
        <taxon>Teleostei</taxon>
        <taxon>Neoteleostei</taxon>
        <taxon>Acanthomorphata</taxon>
        <taxon>Eupercaria</taxon>
        <taxon>Perciformes</taxon>
        <taxon>Notothenioidei</taxon>
        <taxon>Pogonophryne</taxon>
    </lineage>
</organism>
<accession>A0AAD6AJG3</accession>
<feature type="region of interest" description="Disordered" evidence="1">
    <location>
        <begin position="1"/>
        <end position="25"/>
    </location>
</feature>
<evidence type="ECO:0000313" key="3">
    <source>
        <dbReference type="Proteomes" id="UP001219934"/>
    </source>
</evidence>
<name>A0AAD6AJG3_9TELE</name>
<comment type="caution">
    <text evidence="2">The sequence shown here is derived from an EMBL/GenBank/DDBJ whole genome shotgun (WGS) entry which is preliminary data.</text>
</comment>